<keyword evidence="3" id="KW-1185">Reference proteome</keyword>
<reference evidence="2" key="1">
    <citation type="journal article" date="2020" name="Stud. Mycol.">
        <title>101 Dothideomycetes genomes: a test case for predicting lifestyles and emergence of pathogens.</title>
        <authorList>
            <person name="Haridas S."/>
            <person name="Albert R."/>
            <person name="Binder M."/>
            <person name="Bloem J."/>
            <person name="Labutti K."/>
            <person name="Salamov A."/>
            <person name="Andreopoulos B."/>
            <person name="Baker S."/>
            <person name="Barry K."/>
            <person name="Bills G."/>
            <person name="Bluhm B."/>
            <person name="Cannon C."/>
            <person name="Castanera R."/>
            <person name="Culley D."/>
            <person name="Daum C."/>
            <person name="Ezra D."/>
            <person name="Gonzalez J."/>
            <person name="Henrissat B."/>
            <person name="Kuo A."/>
            <person name="Liang C."/>
            <person name="Lipzen A."/>
            <person name="Lutzoni F."/>
            <person name="Magnuson J."/>
            <person name="Mondo S."/>
            <person name="Nolan M."/>
            <person name="Ohm R."/>
            <person name="Pangilinan J."/>
            <person name="Park H.-J."/>
            <person name="Ramirez L."/>
            <person name="Alfaro M."/>
            <person name="Sun H."/>
            <person name="Tritt A."/>
            <person name="Yoshinaga Y."/>
            <person name="Zwiers L.-H."/>
            <person name="Turgeon B."/>
            <person name="Goodwin S."/>
            <person name="Spatafora J."/>
            <person name="Crous P."/>
            <person name="Grigoriev I."/>
        </authorList>
    </citation>
    <scope>NUCLEOTIDE SEQUENCE</scope>
    <source>
        <strain evidence="2">HMLAC05119</strain>
    </source>
</reference>
<evidence type="ECO:0000313" key="2">
    <source>
        <dbReference type="EMBL" id="KAF1918504.1"/>
    </source>
</evidence>
<feature type="region of interest" description="Disordered" evidence="1">
    <location>
        <begin position="1"/>
        <end position="112"/>
    </location>
</feature>
<accession>A0A6A5QVB0</accession>
<evidence type="ECO:0000256" key="1">
    <source>
        <dbReference type="SAM" id="MobiDB-lite"/>
    </source>
</evidence>
<gene>
    <name evidence="2" type="ORF">BDU57DRAFT_201479</name>
</gene>
<dbReference type="AlphaFoldDB" id="A0A6A5QVB0"/>
<organism evidence="2 3">
    <name type="scientific">Ampelomyces quisqualis</name>
    <name type="common">Powdery mildew agent</name>
    <dbReference type="NCBI Taxonomy" id="50730"/>
    <lineage>
        <taxon>Eukaryota</taxon>
        <taxon>Fungi</taxon>
        <taxon>Dikarya</taxon>
        <taxon>Ascomycota</taxon>
        <taxon>Pezizomycotina</taxon>
        <taxon>Dothideomycetes</taxon>
        <taxon>Pleosporomycetidae</taxon>
        <taxon>Pleosporales</taxon>
        <taxon>Pleosporineae</taxon>
        <taxon>Phaeosphaeriaceae</taxon>
        <taxon>Ampelomyces</taxon>
    </lineage>
</organism>
<dbReference type="Proteomes" id="UP000800096">
    <property type="component" value="Unassembled WGS sequence"/>
</dbReference>
<feature type="compositionally biased region" description="Basic and acidic residues" evidence="1">
    <location>
        <begin position="81"/>
        <end position="101"/>
    </location>
</feature>
<protein>
    <submittedName>
        <fullName evidence="2">Uncharacterized protein</fullName>
    </submittedName>
</protein>
<proteinExistence type="predicted"/>
<name>A0A6A5QVB0_AMPQU</name>
<dbReference type="EMBL" id="ML979134">
    <property type="protein sequence ID" value="KAF1918504.1"/>
    <property type="molecule type" value="Genomic_DNA"/>
</dbReference>
<feature type="compositionally biased region" description="Basic and acidic residues" evidence="1">
    <location>
        <begin position="1"/>
        <end position="27"/>
    </location>
</feature>
<evidence type="ECO:0000313" key="3">
    <source>
        <dbReference type="Proteomes" id="UP000800096"/>
    </source>
</evidence>
<sequence>MAGDTHRDGYPREWGRRRDDTTHEKRPSATGPARPLGMNSRRGVPWRIELQPSFPDASPAAATAHVRHALARLTEQPPASKESRTKDQGKGQGRQSHERHIGSAHAEAETSAAVGQQRTTLLLYYQRRLNLMAPVLAHLTRHLDKAFACPHMAMAGRTARLRQMQAPPSQLPEHVTLLRTHQSTVLRPLPPSCNAWASSGCTTALGLLRLLLLSAVSFMPCAMRSAAVKRRDTVVATQDRNHAQRQASLPCTQ</sequence>